<name>A0AAT9LG23_9FIRM</name>
<dbReference type="InterPro" id="IPR027417">
    <property type="entry name" value="P-loop_NTPase"/>
</dbReference>
<evidence type="ECO:0000256" key="1">
    <source>
        <dbReference type="ARBA" id="ARBA00009625"/>
    </source>
</evidence>
<gene>
    <name evidence="6" type="primary">meaB</name>
    <name evidence="6" type="ORF">IMF26_08635</name>
</gene>
<keyword evidence="4" id="KW-0342">GTP-binding</keyword>
<proteinExistence type="inferred from homology"/>
<dbReference type="KEGG" id="fcz:IMF26_08635"/>
<dbReference type="GO" id="GO:0003924">
    <property type="term" value="F:GTPase activity"/>
    <property type="evidence" value="ECO:0007669"/>
    <property type="project" value="InterPro"/>
</dbReference>
<keyword evidence="3" id="KW-0378">Hydrolase</keyword>
<protein>
    <submittedName>
        <fullName evidence="6">Methylmalonyl Co-A mutase-associated GTPase MeaB</fullName>
    </submittedName>
</protein>
<dbReference type="NCBIfam" id="TIGR00750">
    <property type="entry name" value="lao"/>
    <property type="match status" value="1"/>
</dbReference>
<evidence type="ECO:0000256" key="2">
    <source>
        <dbReference type="ARBA" id="ARBA00022741"/>
    </source>
</evidence>
<accession>A0AAT9LG23</accession>
<organism evidence="6">
    <name type="scientific">Candidatus Fermentithermobacillus carboniphilus</name>
    <dbReference type="NCBI Taxonomy" id="3085328"/>
    <lineage>
        <taxon>Bacteria</taxon>
        <taxon>Bacillati</taxon>
        <taxon>Bacillota</taxon>
        <taxon>Candidatus Fermentithermobacillia</taxon>
        <taxon>Candidatus Fermentithermobacillales</taxon>
        <taxon>Candidatus Fermentithermobacillaceae</taxon>
        <taxon>Candidatus Fermentithermobacillus</taxon>
    </lineage>
</organism>
<keyword evidence="5" id="KW-0143">Chaperone</keyword>
<dbReference type="PANTHER" id="PTHR43087">
    <property type="entry name" value="LYSINE/ARGININE/ORNITHINE TRANSPORT SYSTEM KINASE"/>
    <property type="match status" value="1"/>
</dbReference>
<evidence type="ECO:0000256" key="3">
    <source>
        <dbReference type="ARBA" id="ARBA00022801"/>
    </source>
</evidence>
<sequence>MLEGIEAKKRTYLARAISLVEDGSPLGREVVARAFKSKKNAKVLGITGAPGVGKSTLVDGLIGKLRERGGSVGVIAVDPSSPFTGGAILGDRVRMRSRTLDEGVFFRSLATRGHLGGLSRHTAEVIVLMDAFGFDYIVVETVGVGQSEVDVMKYAHSVVVVLAPGLGDDIQAIKAGILEIGDVLCVNKADLPGAERTRKELEMMLGLKEFEGWKPPVVETIASSGEGLDRLLESVLQHQDYLVASGLLEKKVRESHHAVLVEYVKRETLDKIMEKAESDGTLDRILRDLVEGAGDPESGARALVEKYFGTTI</sequence>
<dbReference type="AlphaFoldDB" id="A0AAT9LG23"/>
<dbReference type="PANTHER" id="PTHR43087:SF1">
    <property type="entry name" value="LAO_AO TRANSPORT SYSTEM ATPASE"/>
    <property type="match status" value="1"/>
</dbReference>
<dbReference type="Pfam" id="PF03308">
    <property type="entry name" value="MeaB"/>
    <property type="match status" value="1"/>
</dbReference>
<dbReference type="SUPFAM" id="SSF52540">
    <property type="entry name" value="P-loop containing nucleoside triphosphate hydrolases"/>
    <property type="match status" value="1"/>
</dbReference>
<evidence type="ECO:0000256" key="4">
    <source>
        <dbReference type="ARBA" id="ARBA00023134"/>
    </source>
</evidence>
<reference evidence="6" key="1">
    <citation type="submission" date="2020-10" db="EMBL/GenBank/DDBJ databases">
        <authorList>
            <person name="Kadnikov V."/>
            <person name="Beletsky A.V."/>
            <person name="Mardanov A.V."/>
            <person name="Karnachuk O.V."/>
            <person name="Ravin N.V."/>
        </authorList>
    </citation>
    <scope>NUCLEOTIDE SEQUENCE</scope>
    <source>
        <strain evidence="6">Bu02</strain>
    </source>
</reference>
<comment type="similarity">
    <text evidence="1">Belongs to the SIMIBI class G3E GTPase family. ArgK/MeaB subfamily.</text>
</comment>
<dbReference type="EMBL" id="CP062796">
    <property type="protein sequence ID" value="QUL99668.1"/>
    <property type="molecule type" value="Genomic_DNA"/>
</dbReference>
<evidence type="ECO:0000256" key="5">
    <source>
        <dbReference type="ARBA" id="ARBA00023186"/>
    </source>
</evidence>
<keyword evidence="2" id="KW-0547">Nucleotide-binding</keyword>
<dbReference type="CDD" id="cd03114">
    <property type="entry name" value="MMAA-like"/>
    <property type="match status" value="1"/>
</dbReference>
<dbReference type="GO" id="GO:0005525">
    <property type="term" value="F:GTP binding"/>
    <property type="evidence" value="ECO:0007669"/>
    <property type="project" value="UniProtKB-KW"/>
</dbReference>
<evidence type="ECO:0000313" key="6">
    <source>
        <dbReference type="EMBL" id="QUL99668.1"/>
    </source>
</evidence>
<dbReference type="InterPro" id="IPR005129">
    <property type="entry name" value="GTPase_ArgK"/>
</dbReference>
<reference evidence="6" key="2">
    <citation type="journal article" date="2023" name="Biology">
        <title>Prokaryotic Life Associated with Coal-Fire Gas Vents Revealed by Metagenomics.</title>
        <authorList>
            <person name="Kadnikov V.V."/>
            <person name="Mardanov A.V."/>
            <person name="Beletsky A.V."/>
            <person name="Karnachuk O.V."/>
            <person name="Ravin N.V."/>
        </authorList>
    </citation>
    <scope>NUCLEOTIDE SEQUENCE</scope>
    <source>
        <strain evidence="6">Bu02</strain>
    </source>
</reference>
<dbReference type="InterPro" id="IPR052040">
    <property type="entry name" value="GTPase/Isobutyryl-CoA_mutase"/>
</dbReference>
<dbReference type="Gene3D" id="3.40.50.300">
    <property type="entry name" value="P-loop containing nucleotide triphosphate hydrolases"/>
    <property type="match status" value="1"/>
</dbReference>